<dbReference type="GO" id="GO:1990879">
    <property type="term" value="C:CST complex"/>
    <property type="evidence" value="ECO:0007669"/>
    <property type="project" value="InterPro"/>
</dbReference>
<sequence>METWYSLMPPTRPQNMLCLFLVFVRTKVGYSPVAEFITENETTVAITEALDIIKDGTLIGTPSSSCLTIPNKNTKHCMQCFQVHRSFYMPFTWNRHGCIGARKNVFIFSTNIPPVAEICHIHEDIFSQERKHTKRIRIIGRLQEKNIDRHTVVLTSPVTQPNVKHSSVKVCVRLIYPFEARLGSLYETILEVLQPEEDGTLHAHTWRCMDGLDIIMYYKGIQMRREYFSQRNLKQAVPDTG</sequence>
<protein>
    <submittedName>
        <fullName evidence="1">Uncharacterized protein</fullName>
    </submittedName>
</protein>
<dbReference type="AlphaFoldDB" id="A0A2G8L1P9"/>
<evidence type="ECO:0000313" key="1">
    <source>
        <dbReference type="EMBL" id="PIK54176.1"/>
    </source>
</evidence>
<gene>
    <name evidence="1" type="ORF">BSL78_08906</name>
</gene>
<dbReference type="Pfam" id="PF15490">
    <property type="entry name" value="Ten1_2"/>
    <property type="match status" value="1"/>
</dbReference>
<dbReference type="PANTHER" id="PTHR33905:SF1">
    <property type="entry name" value="CST COMPLEX SUBUNIT TEN1"/>
    <property type="match status" value="1"/>
</dbReference>
<reference evidence="1 2" key="1">
    <citation type="journal article" date="2017" name="PLoS Biol.">
        <title>The sea cucumber genome provides insights into morphological evolution and visceral regeneration.</title>
        <authorList>
            <person name="Zhang X."/>
            <person name="Sun L."/>
            <person name="Yuan J."/>
            <person name="Sun Y."/>
            <person name="Gao Y."/>
            <person name="Zhang L."/>
            <person name="Li S."/>
            <person name="Dai H."/>
            <person name="Hamel J.F."/>
            <person name="Liu C."/>
            <person name="Yu Y."/>
            <person name="Liu S."/>
            <person name="Lin W."/>
            <person name="Guo K."/>
            <person name="Jin S."/>
            <person name="Xu P."/>
            <person name="Storey K.B."/>
            <person name="Huan P."/>
            <person name="Zhang T."/>
            <person name="Zhou Y."/>
            <person name="Zhang J."/>
            <person name="Lin C."/>
            <person name="Li X."/>
            <person name="Xing L."/>
            <person name="Huo D."/>
            <person name="Sun M."/>
            <person name="Wang L."/>
            <person name="Mercier A."/>
            <person name="Li F."/>
            <person name="Yang H."/>
            <person name="Xiang J."/>
        </authorList>
    </citation>
    <scope>NUCLEOTIDE SEQUENCE [LARGE SCALE GENOMIC DNA]</scope>
    <source>
        <strain evidence="1">Shaxun</strain>
        <tissue evidence="1">Muscle</tissue>
    </source>
</reference>
<name>A0A2G8L1P9_STIJA</name>
<organism evidence="1 2">
    <name type="scientific">Stichopus japonicus</name>
    <name type="common">Sea cucumber</name>
    <dbReference type="NCBI Taxonomy" id="307972"/>
    <lineage>
        <taxon>Eukaryota</taxon>
        <taxon>Metazoa</taxon>
        <taxon>Echinodermata</taxon>
        <taxon>Eleutherozoa</taxon>
        <taxon>Echinozoa</taxon>
        <taxon>Holothuroidea</taxon>
        <taxon>Aspidochirotacea</taxon>
        <taxon>Aspidochirotida</taxon>
        <taxon>Stichopodidae</taxon>
        <taxon>Apostichopus</taxon>
    </lineage>
</organism>
<keyword evidence="2" id="KW-1185">Reference proteome</keyword>
<dbReference type="EMBL" id="MRZV01000259">
    <property type="protein sequence ID" value="PIK54176.1"/>
    <property type="molecule type" value="Genomic_DNA"/>
</dbReference>
<dbReference type="GO" id="GO:0032211">
    <property type="term" value="P:negative regulation of telomere maintenance via telomerase"/>
    <property type="evidence" value="ECO:0007669"/>
    <property type="project" value="TreeGrafter"/>
</dbReference>
<comment type="caution">
    <text evidence="1">The sequence shown here is derived from an EMBL/GenBank/DDBJ whole genome shotgun (WGS) entry which is preliminary data.</text>
</comment>
<dbReference type="GO" id="GO:0042162">
    <property type="term" value="F:telomeric DNA binding"/>
    <property type="evidence" value="ECO:0007669"/>
    <property type="project" value="TreeGrafter"/>
</dbReference>
<dbReference type="InterPro" id="IPR029146">
    <property type="entry name" value="Ten1_animal_plant"/>
</dbReference>
<dbReference type="GO" id="GO:0003697">
    <property type="term" value="F:single-stranded DNA binding"/>
    <property type="evidence" value="ECO:0007669"/>
    <property type="project" value="InterPro"/>
</dbReference>
<proteinExistence type="predicted"/>
<evidence type="ECO:0000313" key="2">
    <source>
        <dbReference type="Proteomes" id="UP000230750"/>
    </source>
</evidence>
<dbReference type="Gene3D" id="2.40.50.140">
    <property type="entry name" value="Nucleic acid-binding proteins"/>
    <property type="match status" value="1"/>
</dbReference>
<dbReference type="OrthoDB" id="342190at2759"/>
<accession>A0A2G8L1P9</accession>
<dbReference type="Proteomes" id="UP000230750">
    <property type="component" value="Unassembled WGS sequence"/>
</dbReference>
<dbReference type="GO" id="GO:0010521">
    <property type="term" value="F:telomerase inhibitor activity"/>
    <property type="evidence" value="ECO:0007669"/>
    <property type="project" value="TreeGrafter"/>
</dbReference>
<dbReference type="PANTHER" id="PTHR33905">
    <property type="entry name" value="CST COMPLEX SUBUNIT TEN1"/>
    <property type="match status" value="1"/>
</dbReference>
<dbReference type="InterPro" id="IPR012340">
    <property type="entry name" value="NA-bd_OB-fold"/>
</dbReference>